<feature type="coiled-coil region" evidence="1">
    <location>
        <begin position="695"/>
        <end position="722"/>
    </location>
</feature>
<feature type="compositionally biased region" description="Polar residues" evidence="2">
    <location>
        <begin position="803"/>
        <end position="827"/>
    </location>
</feature>
<feature type="compositionally biased region" description="Polar residues" evidence="2">
    <location>
        <begin position="887"/>
        <end position="896"/>
    </location>
</feature>
<gene>
    <name evidence="3" type="ORF">CSAL01_07389</name>
</gene>
<evidence type="ECO:0000256" key="1">
    <source>
        <dbReference type="SAM" id="Coils"/>
    </source>
</evidence>
<feature type="compositionally biased region" description="Polar residues" evidence="2">
    <location>
        <begin position="558"/>
        <end position="567"/>
    </location>
</feature>
<feature type="region of interest" description="Disordered" evidence="2">
    <location>
        <begin position="796"/>
        <end position="850"/>
    </location>
</feature>
<dbReference type="OrthoDB" id="4842436at2759"/>
<name>A0A135U5F7_9PEZI</name>
<dbReference type="Proteomes" id="UP000070121">
    <property type="component" value="Unassembled WGS sequence"/>
</dbReference>
<dbReference type="EMBL" id="JFFI01001707">
    <property type="protein sequence ID" value="KXH55619.1"/>
    <property type="molecule type" value="Genomic_DNA"/>
</dbReference>
<feature type="region of interest" description="Disordered" evidence="2">
    <location>
        <begin position="599"/>
        <end position="669"/>
    </location>
</feature>
<feature type="region of interest" description="Disordered" evidence="2">
    <location>
        <begin position="294"/>
        <end position="317"/>
    </location>
</feature>
<dbReference type="AlphaFoldDB" id="A0A135U5F7"/>
<reference evidence="3 4" key="1">
    <citation type="submission" date="2014-02" db="EMBL/GenBank/DDBJ databases">
        <title>The genome sequence of Colletotrichum salicis CBS 607.94.</title>
        <authorList>
            <person name="Baroncelli R."/>
            <person name="Thon M.R."/>
        </authorList>
    </citation>
    <scope>NUCLEOTIDE SEQUENCE [LARGE SCALE GENOMIC DNA]</scope>
    <source>
        <strain evidence="3 4">CBS 607.94</strain>
    </source>
</reference>
<feature type="region of interest" description="Disordered" evidence="2">
    <location>
        <begin position="867"/>
        <end position="918"/>
    </location>
</feature>
<proteinExistence type="predicted"/>
<comment type="caution">
    <text evidence="3">The sequence shown here is derived from an EMBL/GenBank/DDBJ whole genome shotgun (WGS) entry which is preliminary data.</text>
</comment>
<feature type="compositionally biased region" description="Low complexity" evidence="2">
    <location>
        <begin position="294"/>
        <end position="308"/>
    </location>
</feature>
<feature type="compositionally biased region" description="Basic and acidic residues" evidence="2">
    <location>
        <begin position="1028"/>
        <end position="1038"/>
    </location>
</feature>
<feature type="compositionally biased region" description="Low complexity" evidence="2">
    <location>
        <begin position="625"/>
        <end position="634"/>
    </location>
</feature>
<feature type="region of interest" description="Disordered" evidence="2">
    <location>
        <begin position="522"/>
        <end position="567"/>
    </location>
</feature>
<evidence type="ECO:0000313" key="4">
    <source>
        <dbReference type="Proteomes" id="UP000070121"/>
    </source>
</evidence>
<sequence length="1056" mass="116537">MFQVQVAKDERGGRYELAESHVPIQTGAWYAIAKALAGIPTQPHKPVQSSQVLKVEKGSETAMAFLYKPPPSRPGLPRHNPWYLADRRLVHPGVSSTYTPSPLVPKADVRRGFRCSSSMTHGMGIGPESMPSRICDPANTNMQPAHGTLVHDGRSLDGHEYQRGDPVAIVENGTGEDLSDALHILNLRTNQCMLVPLKAVCWVPTHTEQRSGTTFLLTLYGPSLDFRRSSSERPQMGYRGIATLYGSCVYVGREVMLEGNASRVNLEPANRVSLFTAQWDALSLSVDVQQPALTPSASSCASSRSPSESGDDVLPPRFYRVQGRRDSAIEIRDPDSPIYKSSMGRMSTSPKPFHIPTASFATKQNTRIVAEAPKVRPYGSNTWSDLESDDEFSFDIDPSFSLDPAFADNLDLCIGEHQMDGMIADADLQVNFVFMPQNESSNYVPGQHDQQRPGANAQEPMWATQGLNADNGNAWDTLQMPQHHVPEMRQPQLPMPQRQQALPSRTVNHADYYEQYRLAEEQGSSHNHNGPVGHHPQQPETVHMHNDPRAGYLPSQIPPSNASQPLQDLQMHPRYPEQSNRLPIPGTSFPAPQEVHVIQSNRSAPRSSYPLPSSSYSPVQEGSLPSTSQNQQPRRSPRPDDSRPSSTRGTPVMARRAPAQPVHTFTPSGIIDSFRQSTQAHISSLEGHCEQLQQSQASDDQLRQANESLQAAQRNIEEALQLLSLLQPITGIPLKGTEKRLQSIADQIVDGIKSLLPGGSDGSDKSIEQLNQKVQSLKEFIEYVEGVHPEVVKRAQDPAAASTDKSQNVPVTTANRVPSAPASVSSHTADESDSCRWVGGQATPPPDRSAAMALNRDRSRMFRDMTAAHGRRPEPRINTAPEYYAPTSYSQPSSRIHSPLATHSAPAEPPHAAGHGFFQQPLPTQMQQTMPITDFGAPMQDRTMHAYPPPTSVEMMRPMQPVSSLPPQHYTTQQESNFYLRPPPPNCLYPTTGAEMSQAAYAPRSPVGFQPGPGPAQTNYYPDMRSGLPDRRTVRQERPAPYSLNYRDQRRRRGSQ</sequence>
<evidence type="ECO:0000256" key="2">
    <source>
        <dbReference type="SAM" id="MobiDB-lite"/>
    </source>
</evidence>
<keyword evidence="1" id="KW-0175">Coiled coil</keyword>
<protein>
    <submittedName>
        <fullName evidence="3">Uncharacterized protein</fullName>
    </submittedName>
</protein>
<organism evidence="3 4">
    <name type="scientific">Colletotrichum salicis</name>
    <dbReference type="NCBI Taxonomy" id="1209931"/>
    <lineage>
        <taxon>Eukaryota</taxon>
        <taxon>Fungi</taxon>
        <taxon>Dikarya</taxon>
        <taxon>Ascomycota</taxon>
        <taxon>Pezizomycotina</taxon>
        <taxon>Sordariomycetes</taxon>
        <taxon>Hypocreomycetidae</taxon>
        <taxon>Glomerellales</taxon>
        <taxon>Glomerellaceae</taxon>
        <taxon>Colletotrichum</taxon>
        <taxon>Colletotrichum acutatum species complex</taxon>
    </lineage>
</organism>
<evidence type="ECO:0000313" key="3">
    <source>
        <dbReference type="EMBL" id="KXH55619.1"/>
    </source>
</evidence>
<accession>A0A135U5F7</accession>
<feature type="region of interest" description="Disordered" evidence="2">
    <location>
        <begin position="1003"/>
        <end position="1056"/>
    </location>
</feature>
<feature type="compositionally biased region" description="Low complexity" evidence="2">
    <location>
        <begin position="602"/>
        <end position="618"/>
    </location>
</feature>
<feature type="compositionally biased region" description="Low complexity" evidence="2">
    <location>
        <begin position="901"/>
        <end position="918"/>
    </location>
</feature>
<keyword evidence="4" id="KW-1185">Reference proteome</keyword>